<proteinExistence type="predicted"/>
<evidence type="ECO:0000313" key="2">
    <source>
        <dbReference type="WBParaSite" id="PS1159_v2.g3375.t1"/>
    </source>
</evidence>
<dbReference type="WBParaSite" id="PS1159_v2.g3375.t1">
    <property type="protein sequence ID" value="PS1159_v2.g3375.t1"/>
    <property type="gene ID" value="PS1159_v2.g3375"/>
</dbReference>
<sequence length="208" mass="23422">MASDEHNIVLNKDVQLPPFRPLNEFVLDKTRYDWPNVGNLEKMNNRMYANLLYFQTNYFAVILGYVFLATFLNAKALTIGMVIILSIAGLAASILSDDQRLIEIRHTHPYAVLGVIIAVCYGFISSLPQVIEAFMAWGVPVALVLIHSAIRLRNLNNKINQNVLEGFVRDTVMGKLFSVFKVKEAPLSTANTGIRNEKDIVNSIKKHF</sequence>
<organism evidence="1 2">
    <name type="scientific">Panagrolaimus sp. PS1159</name>
    <dbReference type="NCBI Taxonomy" id="55785"/>
    <lineage>
        <taxon>Eukaryota</taxon>
        <taxon>Metazoa</taxon>
        <taxon>Ecdysozoa</taxon>
        <taxon>Nematoda</taxon>
        <taxon>Chromadorea</taxon>
        <taxon>Rhabditida</taxon>
        <taxon>Tylenchina</taxon>
        <taxon>Panagrolaimomorpha</taxon>
        <taxon>Panagrolaimoidea</taxon>
        <taxon>Panagrolaimidae</taxon>
        <taxon>Panagrolaimus</taxon>
    </lineage>
</organism>
<accession>A0AC35GB87</accession>
<dbReference type="Proteomes" id="UP000887580">
    <property type="component" value="Unplaced"/>
</dbReference>
<protein>
    <submittedName>
        <fullName evidence="2">PRA1 family protein</fullName>
    </submittedName>
</protein>
<evidence type="ECO:0000313" key="1">
    <source>
        <dbReference type="Proteomes" id="UP000887580"/>
    </source>
</evidence>
<name>A0AC35GB87_9BILA</name>
<reference evidence="2" key="1">
    <citation type="submission" date="2022-11" db="UniProtKB">
        <authorList>
            <consortium name="WormBaseParasite"/>
        </authorList>
    </citation>
    <scope>IDENTIFICATION</scope>
</reference>